<keyword evidence="2" id="KW-1185">Reference proteome</keyword>
<dbReference type="Proteomes" id="UP000237082">
    <property type="component" value="Unassembled WGS sequence"/>
</dbReference>
<dbReference type="GO" id="GO:0016301">
    <property type="term" value="F:kinase activity"/>
    <property type="evidence" value="ECO:0007669"/>
    <property type="project" value="UniProtKB-KW"/>
</dbReference>
<name>A0A2S5DG07_9NEIS</name>
<dbReference type="EMBL" id="PQWB01000042">
    <property type="protein sequence ID" value="POZ61928.1"/>
    <property type="molecule type" value="Genomic_DNA"/>
</dbReference>
<gene>
    <name evidence="1" type="ORF">C2I19_11090</name>
</gene>
<sequence length="189" mass="20941">MAAAAIRLRRAITQAKAARASLIETTNMSPHAANHINPDHFLHRTDQQLPTPEQGKQAWALAYAELERQLLHGEGRLTLCVVCGLQGSGKSSWVRRRDPAQGERMIFFDAALPSPQHRGKALDYARSAGSPAIAVWLNAPLPLALARNAQRPPSQQVPETIIHHTQSLWQPPQLDEGFSRVIEVDAYHF</sequence>
<protein>
    <submittedName>
        <fullName evidence="1">Kinase</fullName>
    </submittedName>
</protein>
<evidence type="ECO:0000313" key="1">
    <source>
        <dbReference type="EMBL" id="POZ61928.1"/>
    </source>
</evidence>
<evidence type="ECO:0000313" key="2">
    <source>
        <dbReference type="Proteomes" id="UP000237082"/>
    </source>
</evidence>
<keyword evidence="1" id="KW-0418">Kinase</keyword>
<dbReference type="SUPFAM" id="SSF52540">
    <property type="entry name" value="P-loop containing nucleoside triphosphate hydrolases"/>
    <property type="match status" value="1"/>
</dbReference>
<dbReference type="Gene3D" id="3.40.50.300">
    <property type="entry name" value="P-loop containing nucleotide triphosphate hydrolases"/>
    <property type="match status" value="1"/>
</dbReference>
<reference evidence="2" key="1">
    <citation type="submission" date="2018-02" db="EMBL/GenBank/DDBJ databases">
        <authorList>
            <person name="O'Hara-Hanley K."/>
            <person name="Soby S."/>
        </authorList>
    </citation>
    <scope>NUCLEOTIDE SEQUENCE [LARGE SCALE GENOMIC DNA]</scope>
    <source>
        <strain evidence="2">MWU14-2602</strain>
    </source>
</reference>
<dbReference type="InterPro" id="IPR027417">
    <property type="entry name" value="P-loop_NTPase"/>
</dbReference>
<proteinExistence type="predicted"/>
<accession>A0A2S5DG07</accession>
<keyword evidence="1" id="KW-0808">Transferase</keyword>
<organism evidence="1 2">
    <name type="scientific">Chromobacterium alticapitis</name>
    <dbReference type="NCBI Taxonomy" id="2073169"/>
    <lineage>
        <taxon>Bacteria</taxon>
        <taxon>Pseudomonadati</taxon>
        <taxon>Pseudomonadota</taxon>
        <taxon>Betaproteobacteria</taxon>
        <taxon>Neisseriales</taxon>
        <taxon>Chromobacteriaceae</taxon>
        <taxon>Chromobacterium</taxon>
    </lineage>
</organism>
<dbReference type="AlphaFoldDB" id="A0A2S5DG07"/>
<comment type="caution">
    <text evidence="1">The sequence shown here is derived from an EMBL/GenBank/DDBJ whole genome shotgun (WGS) entry which is preliminary data.</text>
</comment>